<dbReference type="InterPro" id="IPR013563">
    <property type="entry name" value="Oligopep_ABC_C"/>
</dbReference>
<evidence type="ECO:0000313" key="9">
    <source>
        <dbReference type="EMBL" id="AXC48442.1"/>
    </source>
</evidence>
<dbReference type="PROSITE" id="PS00211">
    <property type="entry name" value="ABC_TRANSPORTER_1"/>
    <property type="match status" value="1"/>
</dbReference>
<dbReference type="GO" id="GO:0005886">
    <property type="term" value="C:plasma membrane"/>
    <property type="evidence" value="ECO:0007669"/>
    <property type="project" value="UniProtKB-SubCell"/>
</dbReference>
<sequence length="335" mass="36746">MTDTHLLEVTDLQTQFQLSGNLSVTAADGISFTVNAGETVAIVGESGSGKSVTSLSIIRLLPSKVGRITRGSVRLRGRELTTLPEAEMRAVRGRDIGMIFQEPMTSLNPVHTIGRQIAEVVIRHERLSARAAHERAVEMLALVGIPEPRRRADNYPHEMSGGMRQRAMIAMALACQPALLIADEPTTALDVTIQAQILELMRELQQRLGMAIVFITHDLGVVAEMADRVIVMYASEVVESAPVGDLFSQPLMPYTAGLMRSIPHLGASRGKRLDAIPGQVPAMTRLPKGCRFSTRCPFVQDRCRETRPPLEAAGPDRSVRCIRWRELNLGERLTA</sequence>
<evidence type="ECO:0000256" key="7">
    <source>
        <dbReference type="ARBA" id="ARBA00023136"/>
    </source>
</evidence>
<evidence type="ECO:0000256" key="2">
    <source>
        <dbReference type="ARBA" id="ARBA00005417"/>
    </source>
</evidence>
<dbReference type="GO" id="GO:0055085">
    <property type="term" value="P:transmembrane transport"/>
    <property type="evidence" value="ECO:0007669"/>
    <property type="project" value="UniProtKB-ARBA"/>
</dbReference>
<evidence type="ECO:0000256" key="1">
    <source>
        <dbReference type="ARBA" id="ARBA00004417"/>
    </source>
</evidence>
<dbReference type="PANTHER" id="PTHR43297:SF2">
    <property type="entry name" value="DIPEPTIDE TRANSPORT ATP-BINDING PROTEIN DPPD"/>
    <property type="match status" value="1"/>
</dbReference>
<keyword evidence="7" id="KW-0472">Membrane</keyword>
<dbReference type="Proteomes" id="UP000252023">
    <property type="component" value="Chromosome"/>
</dbReference>
<reference evidence="10" key="1">
    <citation type="submission" date="2018-07" db="EMBL/GenBank/DDBJ databases">
        <title>Genome sequencing of Paracoccus sp. SC2-6.</title>
        <authorList>
            <person name="Heo J."/>
            <person name="Kim S.-J."/>
            <person name="Kwon S.-W."/>
        </authorList>
    </citation>
    <scope>NUCLEOTIDE SEQUENCE [LARGE SCALE GENOMIC DNA]</scope>
    <source>
        <strain evidence="10">SC2-6</strain>
    </source>
</reference>
<dbReference type="GO" id="GO:0016887">
    <property type="term" value="F:ATP hydrolysis activity"/>
    <property type="evidence" value="ECO:0007669"/>
    <property type="project" value="InterPro"/>
</dbReference>
<dbReference type="AlphaFoldDB" id="A0A344PGD7"/>
<protein>
    <submittedName>
        <fullName evidence="9">ABC transporter ATP-binding protein</fullName>
    </submittedName>
</protein>
<dbReference type="GO" id="GO:0015833">
    <property type="term" value="P:peptide transport"/>
    <property type="evidence" value="ECO:0007669"/>
    <property type="project" value="InterPro"/>
</dbReference>
<evidence type="ECO:0000313" key="10">
    <source>
        <dbReference type="Proteomes" id="UP000252023"/>
    </source>
</evidence>
<proteinExistence type="inferred from homology"/>
<comment type="similarity">
    <text evidence="2">Belongs to the ABC transporter superfamily.</text>
</comment>
<accession>A0A344PGD7</accession>
<keyword evidence="4" id="KW-1003">Cell membrane</keyword>
<dbReference type="CDD" id="cd03257">
    <property type="entry name" value="ABC_NikE_OppD_transporters"/>
    <property type="match status" value="1"/>
</dbReference>
<dbReference type="Gene3D" id="3.40.50.300">
    <property type="entry name" value="P-loop containing nucleotide triphosphate hydrolases"/>
    <property type="match status" value="1"/>
</dbReference>
<dbReference type="Pfam" id="PF08352">
    <property type="entry name" value="oligo_HPY"/>
    <property type="match status" value="1"/>
</dbReference>
<evidence type="ECO:0000256" key="3">
    <source>
        <dbReference type="ARBA" id="ARBA00022448"/>
    </source>
</evidence>
<gene>
    <name evidence="9" type="ORF">DRW48_00865</name>
</gene>
<dbReference type="OrthoDB" id="9802264at2"/>
<organism evidence="9 10">
    <name type="scientific">Paracoccus suum</name>
    <dbReference type="NCBI Taxonomy" id="2259340"/>
    <lineage>
        <taxon>Bacteria</taxon>
        <taxon>Pseudomonadati</taxon>
        <taxon>Pseudomonadota</taxon>
        <taxon>Alphaproteobacteria</taxon>
        <taxon>Rhodobacterales</taxon>
        <taxon>Paracoccaceae</taxon>
        <taxon>Paracoccus</taxon>
    </lineage>
</organism>
<dbReference type="InterPro" id="IPR050388">
    <property type="entry name" value="ABC_Ni/Peptide_Import"/>
</dbReference>
<feature type="domain" description="ABC transporter" evidence="8">
    <location>
        <begin position="7"/>
        <end position="259"/>
    </location>
</feature>
<keyword evidence="5" id="KW-0547">Nucleotide-binding</keyword>
<evidence type="ECO:0000256" key="4">
    <source>
        <dbReference type="ARBA" id="ARBA00022475"/>
    </source>
</evidence>
<dbReference type="EMBL" id="CP030918">
    <property type="protein sequence ID" value="AXC48442.1"/>
    <property type="molecule type" value="Genomic_DNA"/>
</dbReference>
<dbReference type="KEGG" id="pars:DRW48_00865"/>
<dbReference type="PANTHER" id="PTHR43297">
    <property type="entry name" value="OLIGOPEPTIDE TRANSPORT ATP-BINDING PROTEIN APPD"/>
    <property type="match status" value="1"/>
</dbReference>
<dbReference type="PROSITE" id="PS50893">
    <property type="entry name" value="ABC_TRANSPORTER_2"/>
    <property type="match status" value="1"/>
</dbReference>
<dbReference type="SUPFAM" id="SSF52540">
    <property type="entry name" value="P-loop containing nucleoside triphosphate hydrolases"/>
    <property type="match status" value="1"/>
</dbReference>
<evidence type="ECO:0000256" key="6">
    <source>
        <dbReference type="ARBA" id="ARBA00022840"/>
    </source>
</evidence>
<evidence type="ECO:0000256" key="5">
    <source>
        <dbReference type="ARBA" id="ARBA00022741"/>
    </source>
</evidence>
<dbReference type="Pfam" id="PF00005">
    <property type="entry name" value="ABC_tran"/>
    <property type="match status" value="1"/>
</dbReference>
<dbReference type="InterPro" id="IPR003593">
    <property type="entry name" value="AAA+_ATPase"/>
</dbReference>
<dbReference type="NCBIfam" id="TIGR01727">
    <property type="entry name" value="oligo_HPY"/>
    <property type="match status" value="1"/>
</dbReference>
<evidence type="ECO:0000259" key="8">
    <source>
        <dbReference type="PROSITE" id="PS50893"/>
    </source>
</evidence>
<keyword evidence="3" id="KW-0813">Transport</keyword>
<dbReference type="InterPro" id="IPR003439">
    <property type="entry name" value="ABC_transporter-like_ATP-bd"/>
</dbReference>
<dbReference type="SMART" id="SM00382">
    <property type="entry name" value="AAA"/>
    <property type="match status" value="1"/>
</dbReference>
<comment type="subcellular location">
    <subcellularLocation>
        <location evidence="1">Cell inner membrane</location>
        <topology evidence="1">Peripheral membrane protein</topology>
    </subcellularLocation>
</comment>
<keyword evidence="10" id="KW-1185">Reference proteome</keyword>
<dbReference type="RefSeq" id="WP_114074762.1">
    <property type="nucleotide sequence ID" value="NZ_CP030918.1"/>
</dbReference>
<keyword evidence="6 9" id="KW-0067">ATP-binding</keyword>
<dbReference type="GO" id="GO:0005524">
    <property type="term" value="F:ATP binding"/>
    <property type="evidence" value="ECO:0007669"/>
    <property type="project" value="UniProtKB-KW"/>
</dbReference>
<dbReference type="InterPro" id="IPR027417">
    <property type="entry name" value="P-loop_NTPase"/>
</dbReference>
<name>A0A344PGD7_9RHOB</name>
<dbReference type="InterPro" id="IPR017871">
    <property type="entry name" value="ABC_transporter-like_CS"/>
</dbReference>
<dbReference type="FunFam" id="3.40.50.300:FF:000016">
    <property type="entry name" value="Oligopeptide ABC transporter ATP-binding component"/>
    <property type="match status" value="1"/>
</dbReference>